<dbReference type="Gene3D" id="3.10.450.50">
    <property type="match status" value="1"/>
</dbReference>
<keyword evidence="3" id="KW-1185">Reference proteome</keyword>
<protein>
    <submittedName>
        <fullName evidence="2">Nuclear transport factor 2 family protein</fullName>
    </submittedName>
</protein>
<organism evidence="2 3">
    <name type="scientific">Peterkaempfera bronchialis</name>
    <dbReference type="NCBI Taxonomy" id="2126346"/>
    <lineage>
        <taxon>Bacteria</taxon>
        <taxon>Bacillati</taxon>
        <taxon>Actinomycetota</taxon>
        <taxon>Actinomycetes</taxon>
        <taxon>Kitasatosporales</taxon>
        <taxon>Streptomycetaceae</taxon>
        <taxon>Peterkaempfera</taxon>
    </lineage>
</organism>
<dbReference type="AlphaFoldDB" id="A0A345T2A0"/>
<dbReference type="Proteomes" id="UP000249340">
    <property type="component" value="Chromosome"/>
</dbReference>
<proteinExistence type="predicted"/>
<dbReference type="KEGG" id="stri:C7M71_024615"/>
<dbReference type="OrthoDB" id="8451859at2"/>
<name>A0A345T2A0_9ACTN</name>
<feature type="domain" description="SnoaL-like" evidence="1">
    <location>
        <begin position="39"/>
        <end position="143"/>
    </location>
</feature>
<dbReference type="InterPro" id="IPR037401">
    <property type="entry name" value="SnoaL-like"/>
</dbReference>
<dbReference type="InterPro" id="IPR032710">
    <property type="entry name" value="NTF2-like_dom_sf"/>
</dbReference>
<dbReference type="EMBL" id="CP031264">
    <property type="protein sequence ID" value="AXI80105.1"/>
    <property type="molecule type" value="Genomic_DNA"/>
</dbReference>
<evidence type="ECO:0000313" key="2">
    <source>
        <dbReference type="EMBL" id="AXI80105.1"/>
    </source>
</evidence>
<dbReference type="Pfam" id="PF12680">
    <property type="entry name" value="SnoaL_2"/>
    <property type="match status" value="1"/>
</dbReference>
<dbReference type="SUPFAM" id="SSF54427">
    <property type="entry name" value="NTF2-like"/>
    <property type="match status" value="1"/>
</dbReference>
<evidence type="ECO:0000313" key="3">
    <source>
        <dbReference type="Proteomes" id="UP000249340"/>
    </source>
</evidence>
<evidence type="ECO:0000259" key="1">
    <source>
        <dbReference type="Pfam" id="PF12680"/>
    </source>
</evidence>
<accession>A0A345T2A0</accession>
<gene>
    <name evidence="2" type="ORF">C7M71_024615</name>
</gene>
<reference evidence="3" key="1">
    <citation type="submission" date="2018-07" db="EMBL/GenBank/DDBJ databases">
        <title>Streptacidiphilus bronchialis DSM 106435 chromosome.</title>
        <authorList>
            <person name="Batra D."/>
            <person name="Gulvik C.A."/>
        </authorList>
    </citation>
    <scope>NUCLEOTIDE SEQUENCE [LARGE SCALE GENOMIC DNA]</scope>
    <source>
        <strain evidence="3">DSM 106435</strain>
    </source>
</reference>
<sequence>MTPGAGPPQTRHRCRASLRRPIDLLGGRQMSEQTAAVMERLYDGLARADIKAVLAEFDPEAEIVTPESLPWSTGHYTGLQGATAYFAGALDYLEETRFDVDEVRTAGEWAAVIGFWYGRFKDGGGEFNVRFVHFWTLRGGRVVKGEGISDTDGIVAAFESRTAAAG</sequence>